<accession>A0A1G9Q2D9</accession>
<keyword evidence="3" id="KW-1185">Reference proteome</keyword>
<evidence type="ECO:0000313" key="3">
    <source>
        <dbReference type="Proteomes" id="UP000199382"/>
    </source>
</evidence>
<dbReference type="Proteomes" id="UP000199382">
    <property type="component" value="Unassembled WGS sequence"/>
</dbReference>
<sequence>MYMDAKAIREYPYLDAFLRGLGDRVARNPTVQKAFRDASTVVDAVADQALVFGNDPGVLPGDIGARYGRYDPAKARTVIFIDQGFEQMLANCRDFKGVSWVQNGEVRHQFNAQPAAEMLIEAKVLHEIVHFLDYTADNQHLDTEAGNLFERAAYGKVLKHWHPDFALVEKVFPSYFRDKPRK</sequence>
<name>A0A1G9Q2D9_9RHOB</name>
<dbReference type="Pfam" id="PF15639">
    <property type="entry name" value="Tox-MPTase3"/>
    <property type="match status" value="1"/>
</dbReference>
<feature type="domain" description="Tox-MPTase3" evidence="1">
    <location>
        <begin position="10"/>
        <end position="155"/>
    </location>
</feature>
<reference evidence="2 3" key="1">
    <citation type="submission" date="2016-10" db="EMBL/GenBank/DDBJ databases">
        <authorList>
            <person name="de Groot N.N."/>
        </authorList>
    </citation>
    <scope>NUCLEOTIDE SEQUENCE [LARGE SCALE GENOMIC DNA]</scope>
    <source>
        <strain evidence="2 3">DSM 25294</strain>
    </source>
</reference>
<dbReference type="AlphaFoldDB" id="A0A1G9Q2D9"/>
<protein>
    <submittedName>
        <fullName evidence="2">Metallopeptidase toxin 3</fullName>
    </submittedName>
</protein>
<proteinExistence type="predicted"/>
<evidence type="ECO:0000259" key="1">
    <source>
        <dbReference type="Pfam" id="PF15639"/>
    </source>
</evidence>
<gene>
    <name evidence="2" type="ORF">SAMN04488026_11562</name>
</gene>
<dbReference type="EMBL" id="FNEK01000156">
    <property type="protein sequence ID" value="SDM05170.1"/>
    <property type="molecule type" value="Genomic_DNA"/>
</dbReference>
<organism evidence="2 3">
    <name type="scientific">Aliiruegeria lutimaris</name>
    <dbReference type="NCBI Taxonomy" id="571298"/>
    <lineage>
        <taxon>Bacteria</taxon>
        <taxon>Pseudomonadati</taxon>
        <taxon>Pseudomonadota</taxon>
        <taxon>Alphaproteobacteria</taxon>
        <taxon>Rhodobacterales</taxon>
        <taxon>Roseobacteraceae</taxon>
        <taxon>Aliiruegeria</taxon>
    </lineage>
</organism>
<evidence type="ECO:0000313" key="2">
    <source>
        <dbReference type="EMBL" id="SDM05170.1"/>
    </source>
</evidence>
<dbReference type="InterPro" id="IPR028913">
    <property type="entry name" value="Tox-MPTase3_dom"/>
</dbReference>